<proteinExistence type="predicted"/>
<dbReference type="PANTHER" id="PTHR47501">
    <property type="entry name" value="TRANSPOSASE-RELATED"/>
    <property type="match status" value="1"/>
</dbReference>
<dbReference type="OrthoDB" id="6538126at2759"/>
<gene>
    <name evidence="1" type="ORF">HPB51_003799</name>
</gene>
<sequence>MARTVFSKLKTLWRKQSQPVQAAKAIKAALGRHLSVPNATRWNSLFNAMKYVNEVLKGKMDATFDALSLPRLQHKESMFIGEYCKVMCAVAKALDILQGEQYMYKGVLQPTLQSLLRYQRFLPPLKYCILLAWSLQDAVKKRFSGVLEGADLALAAAVHPKFKLSWMTEARKAATLRLLEEECHAVKAIFNENGAASKGTDEDNVFFQLPQSSLSCSEVQQWLSDLGTDISELVKYPKIKEIFIQRNMGIPSSSLAERLFSKGCDILSIKRGKPSDENFEKQLILKCNEVCK</sequence>
<comment type="caution">
    <text evidence="1">The sequence shown here is derived from an EMBL/GenBank/DDBJ whole genome shotgun (WGS) entry which is preliminary data.</text>
</comment>
<dbReference type="AlphaFoldDB" id="A0A9J6EF68"/>
<dbReference type="SUPFAM" id="SSF53098">
    <property type="entry name" value="Ribonuclease H-like"/>
    <property type="match status" value="1"/>
</dbReference>
<evidence type="ECO:0000313" key="1">
    <source>
        <dbReference type="EMBL" id="KAH8032922.1"/>
    </source>
</evidence>
<reference evidence="1" key="1">
    <citation type="journal article" date="2020" name="Cell">
        <title>Large-Scale Comparative Analyses of Tick Genomes Elucidate Their Genetic Diversity and Vector Capacities.</title>
        <authorList>
            <consortium name="Tick Genome and Microbiome Consortium (TIGMIC)"/>
            <person name="Jia N."/>
            <person name="Wang J."/>
            <person name="Shi W."/>
            <person name="Du L."/>
            <person name="Sun Y."/>
            <person name="Zhan W."/>
            <person name="Jiang J.F."/>
            <person name="Wang Q."/>
            <person name="Zhang B."/>
            <person name="Ji P."/>
            <person name="Bell-Sakyi L."/>
            <person name="Cui X.M."/>
            <person name="Yuan T.T."/>
            <person name="Jiang B.G."/>
            <person name="Yang W.F."/>
            <person name="Lam T.T."/>
            <person name="Chang Q.C."/>
            <person name="Ding S.J."/>
            <person name="Wang X.J."/>
            <person name="Zhu J.G."/>
            <person name="Ruan X.D."/>
            <person name="Zhao L."/>
            <person name="Wei J.T."/>
            <person name="Ye R.Z."/>
            <person name="Que T.C."/>
            <person name="Du C.H."/>
            <person name="Zhou Y.H."/>
            <person name="Cheng J.X."/>
            <person name="Dai P.F."/>
            <person name="Guo W.B."/>
            <person name="Han X.H."/>
            <person name="Huang E.J."/>
            <person name="Li L.F."/>
            <person name="Wei W."/>
            <person name="Gao Y.C."/>
            <person name="Liu J.Z."/>
            <person name="Shao H.Z."/>
            <person name="Wang X."/>
            <person name="Wang C.C."/>
            <person name="Yang T.C."/>
            <person name="Huo Q.B."/>
            <person name="Li W."/>
            <person name="Chen H.Y."/>
            <person name="Chen S.E."/>
            <person name="Zhou L.G."/>
            <person name="Ni X.B."/>
            <person name="Tian J.H."/>
            <person name="Sheng Y."/>
            <person name="Liu T."/>
            <person name="Pan Y.S."/>
            <person name="Xia L.Y."/>
            <person name="Li J."/>
            <person name="Zhao F."/>
            <person name="Cao W.C."/>
        </authorList>
    </citation>
    <scope>NUCLEOTIDE SEQUENCE</scope>
    <source>
        <strain evidence="1">Rmic-2018</strain>
    </source>
</reference>
<dbReference type="Proteomes" id="UP000821866">
    <property type="component" value="Chromosome 2"/>
</dbReference>
<reference evidence="1" key="2">
    <citation type="submission" date="2021-09" db="EMBL/GenBank/DDBJ databases">
        <authorList>
            <person name="Jia N."/>
            <person name="Wang J."/>
            <person name="Shi W."/>
            <person name="Du L."/>
            <person name="Sun Y."/>
            <person name="Zhan W."/>
            <person name="Jiang J."/>
            <person name="Wang Q."/>
            <person name="Zhang B."/>
            <person name="Ji P."/>
            <person name="Sakyi L.B."/>
            <person name="Cui X."/>
            <person name="Yuan T."/>
            <person name="Jiang B."/>
            <person name="Yang W."/>
            <person name="Lam T.T.-Y."/>
            <person name="Chang Q."/>
            <person name="Ding S."/>
            <person name="Wang X."/>
            <person name="Zhu J."/>
            <person name="Ruan X."/>
            <person name="Zhao L."/>
            <person name="Wei J."/>
            <person name="Que T."/>
            <person name="Du C."/>
            <person name="Cheng J."/>
            <person name="Dai P."/>
            <person name="Han X."/>
            <person name="Huang E."/>
            <person name="Gao Y."/>
            <person name="Liu J."/>
            <person name="Shao H."/>
            <person name="Ye R."/>
            <person name="Li L."/>
            <person name="Wei W."/>
            <person name="Wang X."/>
            <person name="Wang C."/>
            <person name="Huo Q."/>
            <person name="Li W."/>
            <person name="Guo W."/>
            <person name="Chen H."/>
            <person name="Chen S."/>
            <person name="Zhou L."/>
            <person name="Zhou L."/>
            <person name="Ni X."/>
            <person name="Tian J."/>
            <person name="Zhou Y."/>
            <person name="Sheng Y."/>
            <person name="Liu T."/>
            <person name="Pan Y."/>
            <person name="Xia L."/>
            <person name="Li J."/>
            <person name="Zhao F."/>
            <person name="Cao W."/>
        </authorList>
    </citation>
    <scope>NUCLEOTIDE SEQUENCE</scope>
    <source>
        <strain evidence="1">Rmic-2018</strain>
        <tissue evidence="1">Larvae</tissue>
    </source>
</reference>
<name>A0A9J6EF68_RHIMP</name>
<dbReference type="VEuPathDB" id="VectorBase:LOC119161065"/>
<organism evidence="1 2">
    <name type="scientific">Rhipicephalus microplus</name>
    <name type="common">Cattle tick</name>
    <name type="synonym">Boophilus microplus</name>
    <dbReference type="NCBI Taxonomy" id="6941"/>
    <lineage>
        <taxon>Eukaryota</taxon>
        <taxon>Metazoa</taxon>
        <taxon>Ecdysozoa</taxon>
        <taxon>Arthropoda</taxon>
        <taxon>Chelicerata</taxon>
        <taxon>Arachnida</taxon>
        <taxon>Acari</taxon>
        <taxon>Parasitiformes</taxon>
        <taxon>Ixodida</taxon>
        <taxon>Ixodoidea</taxon>
        <taxon>Ixodidae</taxon>
        <taxon>Rhipicephalinae</taxon>
        <taxon>Rhipicephalus</taxon>
        <taxon>Boophilus</taxon>
    </lineage>
</organism>
<keyword evidence="2" id="KW-1185">Reference proteome</keyword>
<accession>A0A9J6EF68</accession>
<evidence type="ECO:0000313" key="2">
    <source>
        <dbReference type="Proteomes" id="UP000821866"/>
    </source>
</evidence>
<dbReference type="PANTHER" id="PTHR47501:SF5">
    <property type="entry name" value="HAT C-TERMINAL DIMERISATION DOMAIN-CONTAINING PROTEIN"/>
    <property type="match status" value="1"/>
</dbReference>
<dbReference type="InterPro" id="IPR012337">
    <property type="entry name" value="RNaseH-like_sf"/>
</dbReference>
<dbReference type="EMBL" id="JABSTU010000004">
    <property type="protein sequence ID" value="KAH8032922.1"/>
    <property type="molecule type" value="Genomic_DNA"/>
</dbReference>
<dbReference type="OMA" id="CSEVQQW"/>
<protein>
    <submittedName>
        <fullName evidence="1">Uncharacterized protein</fullName>
    </submittedName>
</protein>